<reference evidence="6 7" key="1">
    <citation type="submission" date="2019-07" db="EMBL/GenBank/DDBJ databases">
        <title>Genomes of Cafeteria roenbergensis.</title>
        <authorList>
            <person name="Fischer M.G."/>
            <person name="Hackl T."/>
            <person name="Roman M."/>
        </authorList>
    </citation>
    <scope>NUCLEOTIDE SEQUENCE [LARGE SCALE GENOMIC DNA]</scope>
    <source>
        <strain evidence="6 7">E4-10P</strain>
    </source>
</reference>
<evidence type="ECO:0000256" key="2">
    <source>
        <dbReference type="ARBA" id="ARBA00022803"/>
    </source>
</evidence>
<dbReference type="InterPro" id="IPR036869">
    <property type="entry name" value="J_dom_sf"/>
</dbReference>
<dbReference type="SUPFAM" id="SSF46565">
    <property type="entry name" value="Chaperone J-domain"/>
    <property type="match status" value="1"/>
</dbReference>
<feature type="region of interest" description="Disordered" evidence="4">
    <location>
        <begin position="615"/>
        <end position="637"/>
    </location>
</feature>
<organism evidence="6 7">
    <name type="scientific">Cafeteria roenbergensis</name>
    <name type="common">Marine flagellate</name>
    <dbReference type="NCBI Taxonomy" id="33653"/>
    <lineage>
        <taxon>Eukaryota</taxon>
        <taxon>Sar</taxon>
        <taxon>Stramenopiles</taxon>
        <taxon>Bigyra</taxon>
        <taxon>Opalozoa</taxon>
        <taxon>Bicosoecida</taxon>
        <taxon>Cafeteriaceae</taxon>
        <taxon>Cafeteria</taxon>
    </lineage>
</organism>
<keyword evidence="1" id="KW-0677">Repeat</keyword>
<feature type="region of interest" description="Disordered" evidence="4">
    <location>
        <begin position="546"/>
        <end position="566"/>
    </location>
</feature>
<dbReference type="Gene3D" id="1.10.287.110">
    <property type="entry name" value="DnaJ domain"/>
    <property type="match status" value="1"/>
</dbReference>
<evidence type="ECO:0000313" key="6">
    <source>
        <dbReference type="EMBL" id="KAA0173625.1"/>
    </source>
</evidence>
<dbReference type="PROSITE" id="PS50005">
    <property type="entry name" value="TPR"/>
    <property type="match status" value="1"/>
</dbReference>
<dbReference type="SMART" id="SM00271">
    <property type="entry name" value="DnaJ"/>
    <property type="match status" value="1"/>
</dbReference>
<comment type="caution">
    <text evidence="6">The sequence shown here is derived from an EMBL/GenBank/DDBJ whole genome shotgun (WGS) entry which is preliminary data.</text>
</comment>
<dbReference type="Pfam" id="PF00226">
    <property type="entry name" value="DnaJ"/>
    <property type="match status" value="1"/>
</dbReference>
<gene>
    <name evidence="6" type="ORF">FNF27_04959</name>
</gene>
<dbReference type="Gene3D" id="1.25.40.10">
    <property type="entry name" value="Tetratricopeptide repeat domain"/>
    <property type="match status" value="2"/>
</dbReference>
<dbReference type="InterPro" id="IPR013105">
    <property type="entry name" value="TPR_2"/>
</dbReference>
<name>A0A5A8E753_CAFRO</name>
<feature type="repeat" description="TPR" evidence="3">
    <location>
        <begin position="80"/>
        <end position="113"/>
    </location>
</feature>
<dbReference type="GO" id="GO:0051879">
    <property type="term" value="F:Hsp90 protein binding"/>
    <property type="evidence" value="ECO:0007669"/>
    <property type="project" value="TreeGrafter"/>
</dbReference>
<dbReference type="SMART" id="SM00028">
    <property type="entry name" value="TPR"/>
    <property type="match status" value="5"/>
</dbReference>
<dbReference type="Pfam" id="PF07719">
    <property type="entry name" value="TPR_2"/>
    <property type="match status" value="1"/>
</dbReference>
<feature type="compositionally biased region" description="Basic residues" evidence="4">
    <location>
        <begin position="546"/>
        <end position="559"/>
    </location>
</feature>
<sequence length="686" mass="71127">MSDSAPSDLSAADKLKQRGNDAFRKRSFARAVALYSRAIDAGGDECVLLSNRAAAWLAAGDAPRAEADARACLALQSDSVPGLGRLGAALHAQGKHKDAAAAFRKAMALDPSSERLRASFKAAKRAAAATPAAEAEPAEAKGSAAPAPEQPAQPEAPAAAESPAAAVAPGEPEVPATERLKAAGNDAMRAGKHALAAQLYTEAISAEGGASNHILFSNRSAALAAVGTRDALQRAAGDAVRCTALRPDFAKGHLRRARAMLALGRAKDGEAAATDGLRLEPLNPALRQALEEARRGGGAMGKEAAAAWRQAAASAMRAAEARLAEAGEEDAQAAREAVAEAGGSAADALAALTAELEAISENAVDARRKRPRQAEAAADTEPDPGHVSDDVGGATSSDESADGAGSGAGSDGDGGGVAARAERALGWAEAEPTPEEVAKAEEAAAAWVPGSGEEEVRRLSGPLARWTRLNPFDVLSLDENSPLELARSRFKRLSALVHPDKHGGAEAAREAFEAVKAAADALKSSERRQEVRRVVREGKRKAARLVRRERRQARSAKRPRVAETPEAAAAEAAANAKALAEAERREVLKAFASAEHRRLTLEASLRSEAREDAMESANEKAAAKREATADKAWEKERGGRIGSWRKFQDSAASAKGLKRDKFTAFGGKAAAAEGATGTAAFKATWR</sequence>
<dbReference type="InterPro" id="IPR019734">
    <property type="entry name" value="TPR_rpt"/>
</dbReference>
<protein>
    <recommendedName>
        <fullName evidence="5">J domain-containing protein</fullName>
    </recommendedName>
</protein>
<dbReference type="InterPro" id="IPR001623">
    <property type="entry name" value="DnaJ_domain"/>
</dbReference>
<accession>A0A5A8E753</accession>
<feature type="region of interest" description="Disordered" evidence="4">
    <location>
        <begin position="128"/>
        <end position="173"/>
    </location>
</feature>
<dbReference type="PROSITE" id="PS50076">
    <property type="entry name" value="DNAJ_2"/>
    <property type="match status" value="1"/>
</dbReference>
<dbReference type="AlphaFoldDB" id="A0A5A8E753"/>
<dbReference type="SUPFAM" id="SSF48452">
    <property type="entry name" value="TPR-like"/>
    <property type="match status" value="2"/>
</dbReference>
<keyword evidence="2 3" id="KW-0802">TPR repeat</keyword>
<evidence type="ECO:0000259" key="5">
    <source>
        <dbReference type="PROSITE" id="PS50076"/>
    </source>
</evidence>
<dbReference type="PANTHER" id="PTHR22904:SF523">
    <property type="entry name" value="STRESS-INDUCED-PHOSPHOPROTEIN 1"/>
    <property type="match status" value="1"/>
</dbReference>
<evidence type="ECO:0000256" key="1">
    <source>
        <dbReference type="ARBA" id="ARBA00022737"/>
    </source>
</evidence>
<evidence type="ECO:0000313" key="7">
    <source>
        <dbReference type="Proteomes" id="UP000322899"/>
    </source>
</evidence>
<dbReference type="Proteomes" id="UP000322899">
    <property type="component" value="Unassembled WGS sequence"/>
</dbReference>
<evidence type="ECO:0000256" key="4">
    <source>
        <dbReference type="SAM" id="MobiDB-lite"/>
    </source>
</evidence>
<dbReference type="EMBL" id="VLTO01000031">
    <property type="protein sequence ID" value="KAA0173625.1"/>
    <property type="molecule type" value="Genomic_DNA"/>
</dbReference>
<feature type="compositionally biased region" description="Gly residues" evidence="4">
    <location>
        <begin position="404"/>
        <end position="417"/>
    </location>
</feature>
<dbReference type="OrthoDB" id="2423701at2759"/>
<dbReference type="InterPro" id="IPR011990">
    <property type="entry name" value="TPR-like_helical_dom_sf"/>
</dbReference>
<feature type="domain" description="J" evidence="5">
    <location>
        <begin position="470"/>
        <end position="535"/>
    </location>
</feature>
<feature type="region of interest" description="Disordered" evidence="4">
    <location>
        <begin position="363"/>
        <end position="453"/>
    </location>
</feature>
<dbReference type="CDD" id="cd06257">
    <property type="entry name" value="DnaJ"/>
    <property type="match status" value="1"/>
</dbReference>
<dbReference type="PANTHER" id="PTHR22904">
    <property type="entry name" value="TPR REPEAT CONTAINING PROTEIN"/>
    <property type="match status" value="1"/>
</dbReference>
<proteinExistence type="predicted"/>
<evidence type="ECO:0000256" key="3">
    <source>
        <dbReference type="PROSITE-ProRule" id="PRU00339"/>
    </source>
</evidence>